<gene>
    <name evidence="2" type="ORF">A3Q56_06621</name>
</gene>
<dbReference type="OrthoDB" id="443981at2759"/>
<protein>
    <submittedName>
        <fullName evidence="2">Endophilin-3</fullName>
    </submittedName>
</protein>
<name>A0A177AW68_9BILA</name>
<accession>A0A177AW68</accession>
<organism evidence="2 3">
    <name type="scientific">Intoshia linei</name>
    <dbReference type="NCBI Taxonomy" id="1819745"/>
    <lineage>
        <taxon>Eukaryota</taxon>
        <taxon>Metazoa</taxon>
        <taxon>Spiralia</taxon>
        <taxon>Lophotrochozoa</taxon>
        <taxon>Mesozoa</taxon>
        <taxon>Orthonectida</taxon>
        <taxon>Rhopaluridae</taxon>
        <taxon>Intoshia</taxon>
    </lineage>
</organism>
<keyword evidence="3" id="KW-1185">Reference proteome</keyword>
<evidence type="ECO:0000313" key="2">
    <source>
        <dbReference type="EMBL" id="OAF65623.1"/>
    </source>
</evidence>
<dbReference type="AlphaFoldDB" id="A0A177AW68"/>
<proteinExistence type="predicted"/>
<dbReference type="GO" id="GO:0005737">
    <property type="term" value="C:cytoplasm"/>
    <property type="evidence" value="ECO:0007669"/>
    <property type="project" value="InterPro"/>
</dbReference>
<evidence type="ECO:0000313" key="3">
    <source>
        <dbReference type="Proteomes" id="UP000078046"/>
    </source>
</evidence>
<dbReference type="SMART" id="SM00721">
    <property type="entry name" value="BAR"/>
    <property type="match status" value="1"/>
</dbReference>
<feature type="domain" description="BAR" evidence="1">
    <location>
        <begin position="3"/>
        <end position="240"/>
    </location>
</feature>
<dbReference type="Gene3D" id="1.20.1270.60">
    <property type="entry name" value="Arfaptin homology (AH) domain/BAR domain"/>
    <property type="match status" value="1"/>
</dbReference>
<sequence>MHGIKKSLNKVNQYVNEKIGTSKPTAYDETYIQMEKDVDQLIKMFYDLSSKIGDILQPNPHVRAKMAAYSHLAKIRGDTNSESYQHTTKSLANSLIRESNTFNKCTLFSEALRETGQSFGDIAQYNQEFDHTVKTKVLEVIDSIMKGKIATSVKLRRKVHSNRLMYDSRKRKDEKSIKTTQAHTKFRDSLSKSKKQMYNVVYKSQVFENISILESLVNSQIELETNSLNSLENLSKKLAEIK</sequence>
<dbReference type="InterPro" id="IPR004148">
    <property type="entry name" value="BAR_dom"/>
</dbReference>
<comment type="caution">
    <text evidence="2">The sequence shown here is derived from an EMBL/GenBank/DDBJ whole genome shotgun (WGS) entry which is preliminary data.</text>
</comment>
<evidence type="ECO:0000259" key="1">
    <source>
        <dbReference type="SMART" id="SM00721"/>
    </source>
</evidence>
<dbReference type="Proteomes" id="UP000078046">
    <property type="component" value="Unassembled WGS sequence"/>
</dbReference>
<dbReference type="SUPFAM" id="SSF103657">
    <property type="entry name" value="BAR/IMD domain-like"/>
    <property type="match status" value="1"/>
</dbReference>
<dbReference type="EMBL" id="LWCA01001213">
    <property type="protein sequence ID" value="OAF65623.1"/>
    <property type="molecule type" value="Genomic_DNA"/>
</dbReference>
<reference evidence="2 3" key="1">
    <citation type="submission" date="2016-04" db="EMBL/GenBank/DDBJ databases">
        <title>The genome of Intoshia linei affirms orthonectids as highly simplified spiralians.</title>
        <authorList>
            <person name="Mikhailov K.V."/>
            <person name="Slusarev G.S."/>
            <person name="Nikitin M.A."/>
            <person name="Logacheva M.D."/>
            <person name="Penin A."/>
            <person name="Aleoshin V."/>
            <person name="Panchin Y.V."/>
        </authorList>
    </citation>
    <scope>NUCLEOTIDE SEQUENCE [LARGE SCALE GENOMIC DNA]</scope>
    <source>
        <strain evidence="2">Intl2013</strain>
        <tissue evidence="2">Whole animal</tissue>
    </source>
</reference>
<dbReference type="InterPro" id="IPR027267">
    <property type="entry name" value="AH/BAR_dom_sf"/>
</dbReference>
<dbReference type="Pfam" id="PF03114">
    <property type="entry name" value="BAR"/>
    <property type="match status" value="1"/>
</dbReference>